<proteinExistence type="predicted"/>
<dbReference type="AlphaFoldDB" id="A0A2S4NB79"/>
<evidence type="ECO:0008006" key="4">
    <source>
        <dbReference type="Google" id="ProtNLM"/>
    </source>
</evidence>
<accession>A0A2S4NB79</accession>
<sequence length="293" mass="34140">MFMNKLLLTLLLISFFSFSQTKKKVDTIYVREKVVVYKKRPKNDTTLTKSSILDSIIVKNNSLPIKQAAMLPIADTTLVLKNLLKPLKKTPKKNHYFQIDKFGVSVQYLFSKQSEIQSIGGGIGIFTRKNIYNNKLFIHLELSFSKVFSSSESKSFDGYFITPNEVMYYIPQDIKTQQICLPINFYYKLGKIKPLLGFSYTKKQTEFNFFSYPNNTELTTIQEKKYDLKQDYLDFNYGLEYDLSKRICIALKSKITLSRFNGDNPTNGLKSVEYLQFFSNQLTLGFYYNFITH</sequence>
<keyword evidence="3" id="KW-1185">Reference proteome</keyword>
<feature type="signal peptide" evidence="1">
    <location>
        <begin position="1"/>
        <end position="19"/>
    </location>
</feature>
<evidence type="ECO:0000256" key="1">
    <source>
        <dbReference type="SAM" id="SignalP"/>
    </source>
</evidence>
<protein>
    <recommendedName>
        <fullName evidence="4">Outer membrane protein with beta-barrel domain</fullName>
    </recommendedName>
</protein>
<name>A0A2S4NB79_9FLAO</name>
<comment type="caution">
    <text evidence="2">The sequence shown here is derived from an EMBL/GenBank/DDBJ whole genome shotgun (WGS) entry which is preliminary data.</text>
</comment>
<gene>
    <name evidence="2" type="ORF">Q361_10164</name>
</gene>
<dbReference type="Proteomes" id="UP000237056">
    <property type="component" value="Unassembled WGS sequence"/>
</dbReference>
<organism evidence="2 3">
    <name type="scientific">Flavobacterium croceum DSM 17960</name>
    <dbReference type="NCBI Taxonomy" id="1121886"/>
    <lineage>
        <taxon>Bacteria</taxon>
        <taxon>Pseudomonadati</taxon>
        <taxon>Bacteroidota</taxon>
        <taxon>Flavobacteriia</taxon>
        <taxon>Flavobacteriales</taxon>
        <taxon>Flavobacteriaceae</taxon>
        <taxon>Flavobacterium</taxon>
    </lineage>
</organism>
<reference evidence="2 3" key="1">
    <citation type="submission" date="2018-01" db="EMBL/GenBank/DDBJ databases">
        <title>Genomic Encyclopedia of Type Strains, Phase I: the one thousand microbial genomes (KMG-I) project.</title>
        <authorList>
            <person name="Goeker M."/>
        </authorList>
    </citation>
    <scope>NUCLEOTIDE SEQUENCE [LARGE SCALE GENOMIC DNA]</scope>
    <source>
        <strain evidence="2 3">DSM 17960</strain>
    </source>
</reference>
<dbReference type="EMBL" id="PQNY01000001">
    <property type="protein sequence ID" value="POS02966.1"/>
    <property type="molecule type" value="Genomic_DNA"/>
</dbReference>
<keyword evidence="1" id="KW-0732">Signal</keyword>
<evidence type="ECO:0000313" key="3">
    <source>
        <dbReference type="Proteomes" id="UP000237056"/>
    </source>
</evidence>
<evidence type="ECO:0000313" key="2">
    <source>
        <dbReference type="EMBL" id="POS02966.1"/>
    </source>
</evidence>
<feature type="chain" id="PRO_5015459822" description="Outer membrane protein with beta-barrel domain" evidence="1">
    <location>
        <begin position="20"/>
        <end position="293"/>
    </location>
</feature>